<dbReference type="EMBL" id="OU896707">
    <property type="protein sequence ID" value="CAH1116234.1"/>
    <property type="molecule type" value="Genomic_DNA"/>
</dbReference>
<dbReference type="Gene3D" id="3.80.10.10">
    <property type="entry name" value="Ribonuclease Inhibitor"/>
    <property type="match status" value="1"/>
</dbReference>
<proteinExistence type="inferred from homology"/>
<keyword evidence="4" id="KW-0433">Leucine-rich repeat</keyword>
<dbReference type="Proteomes" id="UP001153737">
    <property type="component" value="Chromosome 1"/>
</dbReference>
<keyword evidence="8" id="KW-0539">Nucleus</keyword>
<dbReference type="GO" id="GO:0005737">
    <property type="term" value="C:cytoplasm"/>
    <property type="evidence" value="ECO:0007669"/>
    <property type="project" value="InterPro"/>
</dbReference>
<dbReference type="GO" id="GO:0016973">
    <property type="term" value="P:poly(A)+ mRNA export from nucleus"/>
    <property type="evidence" value="ECO:0007669"/>
    <property type="project" value="TreeGrafter"/>
</dbReference>
<dbReference type="FunFam" id="3.80.10.10:FF:000384">
    <property type="entry name" value="Nuclear RNA export factor 1"/>
    <property type="match status" value="1"/>
</dbReference>
<feature type="domain" description="NTF2" evidence="10">
    <location>
        <begin position="368"/>
        <end position="521"/>
    </location>
</feature>
<reference evidence="12" key="1">
    <citation type="submission" date="2022-01" db="EMBL/GenBank/DDBJ databases">
        <authorList>
            <person name="King R."/>
        </authorList>
    </citation>
    <scope>NUCLEOTIDE SEQUENCE</scope>
</reference>
<evidence type="ECO:0000256" key="6">
    <source>
        <dbReference type="ARBA" id="ARBA00022816"/>
    </source>
</evidence>
<dbReference type="InterPro" id="IPR057125">
    <property type="entry name" value="NXF1/2/3/5-like_LRR"/>
</dbReference>
<feature type="region of interest" description="Disordered" evidence="9">
    <location>
        <begin position="1"/>
        <end position="101"/>
    </location>
</feature>
<dbReference type="Pfam" id="PF09162">
    <property type="entry name" value="Tap-RNA_bind"/>
    <property type="match status" value="1"/>
</dbReference>
<dbReference type="InterPro" id="IPR015245">
    <property type="entry name" value="Tap_RNA-bd"/>
</dbReference>
<feature type="compositionally biased region" description="Basic and acidic residues" evidence="9">
    <location>
        <begin position="40"/>
        <end position="59"/>
    </location>
</feature>
<dbReference type="PROSITE" id="PS51450">
    <property type="entry name" value="LRR"/>
    <property type="match status" value="1"/>
</dbReference>
<dbReference type="Pfam" id="PF03943">
    <property type="entry name" value="TAP_C"/>
    <property type="match status" value="1"/>
</dbReference>
<protein>
    <recommendedName>
        <fullName evidence="14">Nuclear RNA export factor 1</fullName>
    </recommendedName>
</protein>
<evidence type="ECO:0000256" key="1">
    <source>
        <dbReference type="ARBA" id="ARBA00004642"/>
    </source>
</evidence>
<dbReference type="AlphaFoldDB" id="A0A9P0DGR2"/>
<dbReference type="SMART" id="SM00804">
    <property type="entry name" value="TAP_C"/>
    <property type="match status" value="1"/>
</dbReference>
<dbReference type="Pfam" id="PF24048">
    <property type="entry name" value="LRR_NXF1-5"/>
    <property type="match status" value="1"/>
</dbReference>
<evidence type="ECO:0000256" key="2">
    <source>
        <dbReference type="ARBA" id="ARBA00009285"/>
    </source>
</evidence>
<dbReference type="InterPro" id="IPR018222">
    <property type="entry name" value="Nuclear_transport_factor_2_euk"/>
</dbReference>
<evidence type="ECO:0008006" key="14">
    <source>
        <dbReference type="Google" id="ProtNLM"/>
    </source>
</evidence>
<sequence length="629" mass="72055">MPKQHYNKQQTPWVARDQRDRDFRDFADRRVHFKSNRGGGRKDNKGRDWGNALREHLQDEDVDMGFSASGSGRSNKFNNRGKRGRKGSPMPPSNGKRKLMEGPTNWYKVSLPHGDKFDKEFILKSLMDKMAPSPFWPIAWKVYGTTVTFYVDDYKIAEKLNNLDREIQMPNGFRLFVRVHAGCPNVDMNAATKEKMKLVMAKRYNDATKALDLTRFHADPDLQDCFCALFKPIVFLAVVDIIGENIPQLEALNLYDNKIQVLNYLKKANKKMPNLKILHMGNNKVRELSQLDTLQELQIVDLVLDGNPLCNKFRDQEQYISEVRKRFPKCMKLDGVDLPPPISFDIAEEHHMPAHQQTFLCNVEGGTTVRRFLEQYFLIYDTENRQPLLQAYHEHAVFSMTMAYPYGYGKEKTVPWLNWYATDNRNLLRLQDPERRAKLLKQGQLSVVSFLQEMPQTKHDIHSFTVDLTLFTPLMLCLTVTGMFKELKSGHKIPPLRYFIRTLVIVPAGSGFCISNEVLHVTNAIPDQAKEAFKTTIHTVNSQPQPIANVSSPGPSVPVAAPQHPPAPQIVPDDATKHEMVKQMAAQSGMNLEWSLKCLEETQWDYQRASLVFQNLNAQGIVPPQAFVK</sequence>
<evidence type="ECO:0000256" key="7">
    <source>
        <dbReference type="ARBA" id="ARBA00022884"/>
    </source>
</evidence>
<dbReference type="PROSITE" id="PS51281">
    <property type="entry name" value="TAP_C"/>
    <property type="match status" value="1"/>
</dbReference>
<dbReference type="SUPFAM" id="SSF54928">
    <property type="entry name" value="RNA-binding domain, RBD"/>
    <property type="match status" value="1"/>
</dbReference>
<dbReference type="InterPro" id="IPR032675">
    <property type="entry name" value="LRR_dom_sf"/>
</dbReference>
<dbReference type="CDD" id="cd14342">
    <property type="entry name" value="UBA_TAP-C"/>
    <property type="match status" value="1"/>
</dbReference>
<dbReference type="PROSITE" id="PS50177">
    <property type="entry name" value="NTF2_DOMAIN"/>
    <property type="match status" value="1"/>
</dbReference>
<dbReference type="InterPro" id="IPR012677">
    <property type="entry name" value="Nucleotide-bd_a/b_plait_sf"/>
</dbReference>
<evidence type="ECO:0000256" key="8">
    <source>
        <dbReference type="ARBA" id="ARBA00023242"/>
    </source>
</evidence>
<dbReference type="InterPro" id="IPR030217">
    <property type="entry name" value="NXF_fam"/>
</dbReference>
<feature type="domain" description="TAP-C" evidence="11">
    <location>
        <begin position="575"/>
        <end position="629"/>
    </location>
</feature>
<accession>A0A9P0DGR2</accession>
<dbReference type="InterPro" id="IPR005637">
    <property type="entry name" value="TAP_C_dom"/>
</dbReference>
<comment type="subcellular location">
    <subcellularLocation>
        <location evidence="1">Nucleus</location>
        <location evidence="1">Nucleoplasm</location>
    </subcellularLocation>
</comment>
<evidence type="ECO:0000256" key="3">
    <source>
        <dbReference type="ARBA" id="ARBA00022448"/>
    </source>
</evidence>
<evidence type="ECO:0000259" key="10">
    <source>
        <dbReference type="PROSITE" id="PS50177"/>
    </source>
</evidence>
<dbReference type="Gene3D" id="1.10.8.10">
    <property type="entry name" value="DNA helicase RuvA subunit, C-terminal domain"/>
    <property type="match status" value="1"/>
</dbReference>
<dbReference type="Pfam" id="PF22602">
    <property type="entry name" value="NXF_NTF2"/>
    <property type="match status" value="1"/>
</dbReference>
<evidence type="ECO:0000313" key="13">
    <source>
        <dbReference type="Proteomes" id="UP001153737"/>
    </source>
</evidence>
<evidence type="ECO:0000259" key="11">
    <source>
        <dbReference type="PROSITE" id="PS51281"/>
    </source>
</evidence>
<dbReference type="InterPro" id="IPR009060">
    <property type="entry name" value="UBA-like_sf"/>
</dbReference>
<keyword evidence="3" id="KW-0813">Transport</keyword>
<dbReference type="FunFam" id="3.10.450.50:FF:000004">
    <property type="entry name" value="Nuclear RNA export factor 1"/>
    <property type="match status" value="1"/>
</dbReference>
<evidence type="ECO:0000313" key="12">
    <source>
        <dbReference type="EMBL" id="CAH1116234.1"/>
    </source>
</evidence>
<evidence type="ECO:0000256" key="4">
    <source>
        <dbReference type="ARBA" id="ARBA00022614"/>
    </source>
</evidence>
<evidence type="ECO:0000256" key="9">
    <source>
        <dbReference type="SAM" id="MobiDB-lite"/>
    </source>
</evidence>
<dbReference type="Gene3D" id="3.10.450.50">
    <property type="match status" value="1"/>
</dbReference>
<dbReference type="PANTHER" id="PTHR10662:SF22">
    <property type="entry name" value="NUCLEAR RNA EXPORT FACTOR 1"/>
    <property type="match status" value="1"/>
</dbReference>
<keyword evidence="13" id="KW-1185">Reference proteome</keyword>
<gene>
    <name evidence="12" type="ORF">PHAECO_LOCUS1432</name>
</gene>
<dbReference type="SUPFAM" id="SSF46934">
    <property type="entry name" value="UBA-like"/>
    <property type="match status" value="1"/>
</dbReference>
<dbReference type="InterPro" id="IPR035979">
    <property type="entry name" value="RBD_domain_sf"/>
</dbReference>
<dbReference type="SUPFAM" id="SSF52058">
    <property type="entry name" value="L domain-like"/>
    <property type="match status" value="1"/>
</dbReference>
<feature type="compositionally biased region" description="Basic and acidic residues" evidence="9">
    <location>
        <begin position="16"/>
        <end position="30"/>
    </location>
</feature>
<dbReference type="InterPro" id="IPR032710">
    <property type="entry name" value="NTF2-like_dom_sf"/>
</dbReference>
<dbReference type="GO" id="GO:0005635">
    <property type="term" value="C:nuclear envelope"/>
    <property type="evidence" value="ECO:0007669"/>
    <property type="project" value="UniProtKB-ARBA"/>
</dbReference>
<dbReference type="GO" id="GO:0003723">
    <property type="term" value="F:RNA binding"/>
    <property type="evidence" value="ECO:0007669"/>
    <property type="project" value="UniProtKB-KW"/>
</dbReference>
<comment type="similarity">
    <text evidence="2">Belongs to the NXF family.</text>
</comment>
<dbReference type="InterPro" id="IPR001611">
    <property type="entry name" value="Leu-rich_rpt"/>
</dbReference>
<keyword evidence="7" id="KW-0694">RNA-binding</keyword>
<feature type="compositionally biased region" description="Polar residues" evidence="9">
    <location>
        <begin position="68"/>
        <end position="78"/>
    </location>
</feature>
<name>A0A9P0DGR2_PHACE</name>
<dbReference type="OrthoDB" id="25872at2759"/>
<organism evidence="12 13">
    <name type="scientific">Phaedon cochleariae</name>
    <name type="common">Mustard beetle</name>
    <dbReference type="NCBI Taxonomy" id="80249"/>
    <lineage>
        <taxon>Eukaryota</taxon>
        <taxon>Metazoa</taxon>
        <taxon>Ecdysozoa</taxon>
        <taxon>Arthropoda</taxon>
        <taxon>Hexapoda</taxon>
        <taxon>Insecta</taxon>
        <taxon>Pterygota</taxon>
        <taxon>Neoptera</taxon>
        <taxon>Endopterygota</taxon>
        <taxon>Coleoptera</taxon>
        <taxon>Polyphaga</taxon>
        <taxon>Cucujiformia</taxon>
        <taxon>Chrysomeloidea</taxon>
        <taxon>Chrysomelidae</taxon>
        <taxon>Chrysomelinae</taxon>
        <taxon>Chrysomelini</taxon>
        <taxon>Phaedon</taxon>
    </lineage>
</organism>
<dbReference type="PANTHER" id="PTHR10662">
    <property type="entry name" value="NUCLEAR RNA EXPORT FACTOR"/>
    <property type="match status" value="1"/>
</dbReference>
<keyword evidence="5" id="KW-0677">Repeat</keyword>
<evidence type="ECO:0000256" key="5">
    <source>
        <dbReference type="ARBA" id="ARBA00022737"/>
    </source>
</evidence>
<keyword evidence="6" id="KW-0509">mRNA transport</keyword>
<dbReference type="SUPFAM" id="SSF54427">
    <property type="entry name" value="NTF2-like"/>
    <property type="match status" value="1"/>
</dbReference>
<dbReference type="GO" id="GO:0005654">
    <property type="term" value="C:nucleoplasm"/>
    <property type="evidence" value="ECO:0007669"/>
    <property type="project" value="UniProtKB-SubCell"/>
</dbReference>
<dbReference type="InterPro" id="IPR002075">
    <property type="entry name" value="NTF2_dom"/>
</dbReference>
<dbReference type="FunFam" id="1.10.8.10:FF:000018">
    <property type="entry name" value="Nuclear RNA export factor 1"/>
    <property type="match status" value="1"/>
</dbReference>
<dbReference type="Gene3D" id="3.30.70.330">
    <property type="match status" value="1"/>
</dbReference>
<reference evidence="12" key="2">
    <citation type="submission" date="2022-10" db="EMBL/GenBank/DDBJ databases">
        <authorList>
            <consortium name="ENA_rothamsted_submissions"/>
            <consortium name="culmorum"/>
            <person name="King R."/>
        </authorList>
    </citation>
    <scope>NUCLEOTIDE SEQUENCE</scope>
</reference>